<protein>
    <submittedName>
        <fullName evidence="1">Uncharacterized protein</fullName>
    </submittedName>
</protein>
<accession>W2RSA9</accession>
<evidence type="ECO:0000313" key="2">
    <source>
        <dbReference type="Proteomes" id="UP000030752"/>
    </source>
</evidence>
<dbReference type="VEuPathDB" id="FungiDB:HMPREF1541_05599"/>
<gene>
    <name evidence="1" type="ORF">HMPREF1541_05599</name>
</gene>
<sequence length="38" mass="4309">MSMAANSSPKHSYYRPFNRAVPTCAFLSRSRWTLSSTV</sequence>
<dbReference type="GeneID" id="19972938"/>
<name>W2RSA9_CYPE1</name>
<dbReference type="EMBL" id="KB822721">
    <property type="protein sequence ID" value="ETN39376.1"/>
    <property type="molecule type" value="Genomic_DNA"/>
</dbReference>
<dbReference type="AlphaFoldDB" id="W2RSA9"/>
<organism evidence="1 2">
    <name type="scientific">Cyphellophora europaea (strain CBS 101466)</name>
    <name type="common">Phialophora europaea</name>
    <dbReference type="NCBI Taxonomy" id="1220924"/>
    <lineage>
        <taxon>Eukaryota</taxon>
        <taxon>Fungi</taxon>
        <taxon>Dikarya</taxon>
        <taxon>Ascomycota</taxon>
        <taxon>Pezizomycotina</taxon>
        <taxon>Eurotiomycetes</taxon>
        <taxon>Chaetothyriomycetidae</taxon>
        <taxon>Chaetothyriales</taxon>
        <taxon>Cyphellophoraceae</taxon>
        <taxon>Cyphellophora</taxon>
    </lineage>
</organism>
<dbReference type="InParanoid" id="W2RSA9"/>
<reference evidence="1 2" key="1">
    <citation type="submission" date="2013-03" db="EMBL/GenBank/DDBJ databases">
        <title>The Genome Sequence of Phialophora europaea CBS 101466.</title>
        <authorList>
            <consortium name="The Broad Institute Genomics Platform"/>
            <person name="Cuomo C."/>
            <person name="de Hoog S."/>
            <person name="Gorbushina A."/>
            <person name="Walker B."/>
            <person name="Young S.K."/>
            <person name="Zeng Q."/>
            <person name="Gargeya S."/>
            <person name="Fitzgerald M."/>
            <person name="Haas B."/>
            <person name="Abouelleil A."/>
            <person name="Allen A.W."/>
            <person name="Alvarado L."/>
            <person name="Arachchi H.M."/>
            <person name="Berlin A.M."/>
            <person name="Chapman S.B."/>
            <person name="Gainer-Dewar J."/>
            <person name="Goldberg J."/>
            <person name="Griggs A."/>
            <person name="Gujja S."/>
            <person name="Hansen M."/>
            <person name="Howarth C."/>
            <person name="Imamovic A."/>
            <person name="Ireland A."/>
            <person name="Larimer J."/>
            <person name="McCowan C."/>
            <person name="Murphy C."/>
            <person name="Pearson M."/>
            <person name="Poon T.W."/>
            <person name="Priest M."/>
            <person name="Roberts A."/>
            <person name="Saif S."/>
            <person name="Shea T."/>
            <person name="Sisk P."/>
            <person name="Sykes S."/>
            <person name="Wortman J."/>
            <person name="Nusbaum C."/>
            <person name="Birren B."/>
        </authorList>
    </citation>
    <scope>NUCLEOTIDE SEQUENCE [LARGE SCALE GENOMIC DNA]</scope>
    <source>
        <strain evidence="1 2">CBS 101466</strain>
    </source>
</reference>
<proteinExistence type="predicted"/>
<dbReference type="HOGENOM" id="CLU_3335550_0_0_1"/>
<dbReference type="RefSeq" id="XP_008718161.1">
    <property type="nucleotide sequence ID" value="XM_008719939.1"/>
</dbReference>
<evidence type="ECO:0000313" key="1">
    <source>
        <dbReference type="EMBL" id="ETN39376.1"/>
    </source>
</evidence>
<keyword evidence="2" id="KW-1185">Reference proteome</keyword>
<dbReference type="Proteomes" id="UP000030752">
    <property type="component" value="Unassembled WGS sequence"/>
</dbReference>